<keyword evidence="1" id="KW-0677">Repeat</keyword>
<sequence>MSQPRGTAASGAGAKAMLEDQSDINNDLQIAVQRGLLERYKNRIESTPSADVNTQFGPSAETALHIAARLSRLDIVKSLVEAGADLKLKDRQGYTAGHTACYWGHPEIVRYFFNDNKYYNVNDRTEDDMTCLHLAVSNGTDLLGYRDSDGTVEELLQSGAQPNDKNREGLTAWELANERNLVKVISVFALDARPEVYESTCIEEGEDDLHWDDADQLAVIAIFRRLMLMGKVSEKVFIQSLKLLRSNFLEDSGASPILNRREPSCHFDYIIATQKPNLPDFISLVIPYFFSGQKSYFSPKPPEDLKLREQNYTDLIDTLHLFGMDPSCGIHQQLSLDEYCVRGLEFDSLAIRNGEQTVIRYEDKKRGGKNKGAQEGRCVGTDVPPQRLITVGQAWFYQIDHFSITAYDSYERNTNQAKLNVLRTIVRKQFNTLSITISRLTKDHPRLAPSAYAGILLSECINLINHPAMAGFSEPVLNVFEKAINNVSEEVKTYSKSMDYHDFQVDKERDFLHEIGDIREELSMIKKVVWEQETVWKDFTDKAWGADGENWELTKQDREVEGAGDLRRLVERPRTQFRVFNTRVAGLEELAERVEASILTLLDLKSKHASMGEAHTTTLMSAAIFGFTIVTVVFTPLSFVIALFALPMNRFRRHQEAGYSTYYIGKWVGKSTAPGKFRDH</sequence>
<organism evidence="5 6">
    <name type="scientific">Rhinocladiella mackenziei CBS 650.93</name>
    <dbReference type="NCBI Taxonomy" id="1442369"/>
    <lineage>
        <taxon>Eukaryota</taxon>
        <taxon>Fungi</taxon>
        <taxon>Dikarya</taxon>
        <taxon>Ascomycota</taxon>
        <taxon>Pezizomycotina</taxon>
        <taxon>Eurotiomycetes</taxon>
        <taxon>Chaetothyriomycetidae</taxon>
        <taxon>Chaetothyriales</taxon>
        <taxon>Herpotrichiellaceae</taxon>
        <taxon>Rhinocladiella</taxon>
    </lineage>
</organism>
<keyword evidence="4" id="KW-0812">Transmembrane</keyword>
<evidence type="ECO:0000313" key="5">
    <source>
        <dbReference type="EMBL" id="KIX01818.1"/>
    </source>
</evidence>
<dbReference type="EMBL" id="KN847481">
    <property type="protein sequence ID" value="KIX01818.1"/>
    <property type="molecule type" value="Genomic_DNA"/>
</dbReference>
<gene>
    <name evidence="5" type="ORF">Z518_09545</name>
</gene>
<feature type="transmembrane region" description="Helical" evidence="4">
    <location>
        <begin position="619"/>
        <end position="646"/>
    </location>
</feature>
<dbReference type="Pfam" id="PF00023">
    <property type="entry name" value="Ank"/>
    <property type="match status" value="1"/>
</dbReference>
<evidence type="ECO:0000256" key="1">
    <source>
        <dbReference type="ARBA" id="ARBA00022737"/>
    </source>
</evidence>
<reference evidence="5 6" key="1">
    <citation type="submission" date="2015-01" db="EMBL/GenBank/DDBJ databases">
        <title>The Genome Sequence of Rhinocladiella mackenzie CBS 650.93.</title>
        <authorList>
            <consortium name="The Broad Institute Genomics Platform"/>
            <person name="Cuomo C."/>
            <person name="de Hoog S."/>
            <person name="Gorbushina A."/>
            <person name="Stielow B."/>
            <person name="Teixiera M."/>
            <person name="Abouelleil A."/>
            <person name="Chapman S.B."/>
            <person name="Priest M."/>
            <person name="Young S.K."/>
            <person name="Wortman J."/>
            <person name="Nusbaum C."/>
            <person name="Birren B."/>
        </authorList>
    </citation>
    <scope>NUCLEOTIDE SEQUENCE [LARGE SCALE GENOMIC DNA]</scope>
    <source>
        <strain evidence="5 6">CBS 650.93</strain>
    </source>
</reference>
<dbReference type="Pfam" id="PF12796">
    <property type="entry name" value="Ank_2"/>
    <property type="match status" value="1"/>
</dbReference>
<dbReference type="GO" id="GO:0085020">
    <property type="term" value="P:protein K6-linked ubiquitination"/>
    <property type="evidence" value="ECO:0007669"/>
    <property type="project" value="TreeGrafter"/>
</dbReference>
<dbReference type="SUPFAM" id="SSF48403">
    <property type="entry name" value="Ankyrin repeat"/>
    <property type="match status" value="1"/>
</dbReference>
<protein>
    <submittedName>
        <fullName evidence="5">Rhinocladiella mackenziei CBS 650.93 unplaced genomic scaffold supercont1.7, whole genome shotgun sequence</fullName>
    </submittedName>
</protein>
<evidence type="ECO:0000256" key="4">
    <source>
        <dbReference type="SAM" id="Phobius"/>
    </source>
</evidence>
<evidence type="ECO:0000256" key="3">
    <source>
        <dbReference type="PROSITE-ProRule" id="PRU00023"/>
    </source>
</evidence>
<dbReference type="OrthoDB" id="4483578at2759"/>
<dbReference type="InterPro" id="IPR036770">
    <property type="entry name" value="Ankyrin_rpt-contain_sf"/>
</dbReference>
<keyword evidence="4" id="KW-1133">Transmembrane helix</keyword>
<dbReference type="PANTHER" id="PTHR24171">
    <property type="entry name" value="ANKYRIN REPEAT DOMAIN-CONTAINING PROTEIN 39-RELATED"/>
    <property type="match status" value="1"/>
</dbReference>
<feature type="repeat" description="ANK" evidence="3">
    <location>
        <begin position="127"/>
        <end position="167"/>
    </location>
</feature>
<dbReference type="GO" id="GO:0004842">
    <property type="term" value="F:ubiquitin-protein transferase activity"/>
    <property type="evidence" value="ECO:0007669"/>
    <property type="project" value="TreeGrafter"/>
</dbReference>
<feature type="repeat" description="ANK" evidence="3">
    <location>
        <begin position="59"/>
        <end position="91"/>
    </location>
</feature>
<keyword evidence="4" id="KW-0472">Membrane</keyword>
<proteinExistence type="predicted"/>
<dbReference type="PANTHER" id="PTHR24171:SF8">
    <property type="entry name" value="BRCA1-ASSOCIATED RING DOMAIN PROTEIN 1"/>
    <property type="match status" value="1"/>
</dbReference>
<dbReference type="PROSITE" id="PS50297">
    <property type="entry name" value="ANK_REP_REGION"/>
    <property type="match status" value="1"/>
</dbReference>
<dbReference type="PROSITE" id="PS50088">
    <property type="entry name" value="ANK_REPEAT"/>
    <property type="match status" value="2"/>
</dbReference>
<dbReference type="AlphaFoldDB" id="A0A0D2GTZ4"/>
<dbReference type="Gene3D" id="1.25.40.20">
    <property type="entry name" value="Ankyrin repeat-containing domain"/>
    <property type="match status" value="1"/>
</dbReference>
<dbReference type="VEuPathDB" id="FungiDB:Z518_09545"/>
<dbReference type="STRING" id="1442369.A0A0D2GTZ4"/>
<keyword evidence="6" id="KW-1185">Reference proteome</keyword>
<dbReference type="HOGENOM" id="CLU_404460_0_0_1"/>
<name>A0A0D2GTZ4_9EURO</name>
<dbReference type="Proteomes" id="UP000053617">
    <property type="component" value="Unassembled WGS sequence"/>
</dbReference>
<keyword evidence="2 3" id="KW-0040">ANK repeat</keyword>
<evidence type="ECO:0000313" key="6">
    <source>
        <dbReference type="Proteomes" id="UP000053617"/>
    </source>
</evidence>
<dbReference type="RefSeq" id="XP_013268954.1">
    <property type="nucleotide sequence ID" value="XM_013413500.1"/>
</dbReference>
<dbReference type="SMART" id="SM00248">
    <property type="entry name" value="ANK"/>
    <property type="match status" value="3"/>
</dbReference>
<dbReference type="GeneID" id="25297616"/>
<dbReference type="InterPro" id="IPR002110">
    <property type="entry name" value="Ankyrin_rpt"/>
</dbReference>
<accession>A0A0D2GTZ4</accession>
<evidence type="ECO:0000256" key="2">
    <source>
        <dbReference type="ARBA" id="ARBA00023043"/>
    </source>
</evidence>